<feature type="compositionally biased region" description="Low complexity" evidence="7">
    <location>
        <begin position="184"/>
        <end position="229"/>
    </location>
</feature>
<dbReference type="FunFam" id="3.30.730.10:FF:000001">
    <property type="entry name" value="Ethylene-responsive transcription factor 2"/>
    <property type="match status" value="1"/>
</dbReference>
<keyword evidence="2" id="KW-0805">Transcription regulation</keyword>
<keyword evidence="4" id="KW-0804">Transcription</keyword>
<dbReference type="PANTHER" id="PTHR31190:SF267">
    <property type="entry name" value="DNA-BINDING DOMAIN PROTEIN"/>
    <property type="match status" value="1"/>
</dbReference>
<evidence type="ECO:0000256" key="7">
    <source>
        <dbReference type="SAM" id="MobiDB-lite"/>
    </source>
</evidence>
<evidence type="ECO:0000259" key="8">
    <source>
        <dbReference type="PROSITE" id="PS51032"/>
    </source>
</evidence>
<dbReference type="InterPro" id="IPR001471">
    <property type="entry name" value="AP2/ERF_dom"/>
</dbReference>
<dbReference type="GeneID" id="101505899"/>
<accession>A0A1S2YFC5</accession>
<organism evidence="9 10">
    <name type="scientific">Cicer arietinum</name>
    <name type="common">Chickpea</name>
    <name type="synonym">Garbanzo</name>
    <dbReference type="NCBI Taxonomy" id="3827"/>
    <lineage>
        <taxon>Eukaryota</taxon>
        <taxon>Viridiplantae</taxon>
        <taxon>Streptophyta</taxon>
        <taxon>Embryophyta</taxon>
        <taxon>Tracheophyta</taxon>
        <taxon>Spermatophyta</taxon>
        <taxon>Magnoliopsida</taxon>
        <taxon>eudicotyledons</taxon>
        <taxon>Gunneridae</taxon>
        <taxon>Pentapetalae</taxon>
        <taxon>rosids</taxon>
        <taxon>fabids</taxon>
        <taxon>Fabales</taxon>
        <taxon>Fabaceae</taxon>
        <taxon>Papilionoideae</taxon>
        <taxon>50 kb inversion clade</taxon>
        <taxon>NPAAA clade</taxon>
        <taxon>Hologalegina</taxon>
        <taxon>IRL clade</taxon>
        <taxon>Cicereae</taxon>
        <taxon>Cicer</taxon>
    </lineage>
</organism>
<dbReference type="InterPro" id="IPR044808">
    <property type="entry name" value="ERF_plant"/>
</dbReference>
<evidence type="ECO:0000256" key="5">
    <source>
        <dbReference type="ARBA" id="ARBA00023242"/>
    </source>
</evidence>
<dbReference type="SMART" id="SM00380">
    <property type="entry name" value="AP2"/>
    <property type="match status" value="1"/>
</dbReference>
<dbReference type="GO" id="GO:0005634">
    <property type="term" value="C:nucleus"/>
    <property type="evidence" value="ECO:0007669"/>
    <property type="project" value="UniProtKB-SubCell"/>
</dbReference>
<reference evidence="10" key="2">
    <citation type="submission" date="2025-08" db="UniProtKB">
        <authorList>
            <consortium name="RefSeq"/>
        </authorList>
    </citation>
    <scope>IDENTIFICATION</scope>
    <source>
        <tissue evidence="10">Etiolated seedlings</tissue>
    </source>
</reference>
<dbReference type="Pfam" id="PF00847">
    <property type="entry name" value="AP2"/>
    <property type="match status" value="1"/>
</dbReference>
<evidence type="ECO:0000256" key="1">
    <source>
        <dbReference type="ARBA" id="ARBA00004123"/>
    </source>
</evidence>
<dbReference type="KEGG" id="cam:101505899"/>
<comment type="subcellular location">
    <subcellularLocation>
        <location evidence="1">Nucleus</location>
    </subcellularLocation>
</comment>
<evidence type="ECO:0000256" key="3">
    <source>
        <dbReference type="ARBA" id="ARBA00023125"/>
    </source>
</evidence>
<dbReference type="STRING" id="3827.A0A1S2YFC5"/>
<proteinExistence type="inferred from homology"/>
<dbReference type="eggNOG" id="ENOG502RY0Z">
    <property type="taxonomic scope" value="Eukaryota"/>
</dbReference>
<keyword evidence="5" id="KW-0539">Nucleus</keyword>
<feature type="region of interest" description="Disordered" evidence="7">
    <location>
        <begin position="175"/>
        <end position="229"/>
    </location>
</feature>
<dbReference type="PROSITE" id="PS51032">
    <property type="entry name" value="AP2_ERF"/>
    <property type="match status" value="1"/>
</dbReference>
<feature type="compositionally biased region" description="Basic and acidic residues" evidence="7">
    <location>
        <begin position="9"/>
        <end position="18"/>
    </location>
</feature>
<dbReference type="Gene3D" id="3.30.730.10">
    <property type="entry name" value="AP2/ERF domain"/>
    <property type="match status" value="1"/>
</dbReference>
<dbReference type="SUPFAM" id="SSF54171">
    <property type="entry name" value="DNA-binding domain"/>
    <property type="match status" value="1"/>
</dbReference>
<dbReference type="InterPro" id="IPR036955">
    <property type="entry name" value="AP2/ERF_dom_sf"/>
</dbReference>
<dbReference type="GO" id="GO:0003677">
    <property type="term" value="F:DNA binding"/>
    <property type="evidence" value="ECO:0007669"/>
    <property type="project" value="UniProtKB-KW"/>
</dbReference>
<sequence length="229" mass="25686">MQKVTKVANYREKGKEKEEGEDLTMSMPMMFHGVNREGEMSAMVSALTHVICGDDGSSVLKRRREDDESNANISPIKHQVVECSSNKITESVYEYRTDNINNVKKEDQIERRKYRGVRQRPWGKYAAEIRDPFKATRVWLGTFETAEDAAIAYDQASLRFRGNKAKLNFPENVSLKQQPFTNPTPTSLSPSASYSSSSSSYSSSIPSVYSTQLPTWSSSGYSSSPSGSY</sequence>
<dbReference type="RefSeq" id="XP_004503984.1">
    <property type="nucleotide sequence ID" value="XM_004503927.3"/>
</dbReference>
<evidence type="ECO:0000256" key="2">
    <source>
        <dbReference type="ARBA" id="ARBA00023015"/>
    </source>
</evidence>
<dbReference type="GO" id="GO:0009873">
    <property type="term" value="P:ethylene-activated signaling pathway"/>
    <property type="evidence" value="ECO:0007669"/>
    <property type="project" value="InterPro"/>
</dbReference>
<feature type="domain" description="AP2/ERF" evidence="8">
    <location>
        <begin position="113"/>
        <end position="170"/>
    </location>
</feature>
<keyword evidence="3" id="KW-0238">DNA-binding</keyword>
<dbReference type="OrthoDB" id="1925932at2759"/>
<evidence type="ECO:0000313" key="9">
    <source>
        <dbReference type="Proteomes" id="UP000087171"/>
    </source>
</evidence>
<comment type="similarity">
    <text evidence="6">Belongs to the AP2/ERF transcription factor family. ERF subfamily.</text>
</comment>
<evidence type="ECO:0000313" key="10">
    <source>
        <dbReference type="RefSeq" id="XP_004503984.1"/>
    </source>
</evidence>
<dbReference type="CDD" id="cd00018">
    <property type="entry name" value="AP2"/>
    <property type="match status" value="1"/>
</dbReference>
<feature type="region of interest" description="Disordered" evidence="7">
    <location>
        <begin position="1"/>
        <end position="20"/>
    </location>
</feature>
<evidence type="ECO:0000256" key="4">
    <source>
        <dbReference type="ARBA" id="ARBA00023163"/>
    </source>
</evidence>
<name>A0A1S2YFC5_CICAR</name>
<dbReference type="AlphaFoldDB" id="A0A1S2YFC5"/>
<evidence type="ECO:0000256" key="6">
    <source>
        <dbReference type="ARBA" id="ARBA00024343"/>
    </source>
</evidence>
<dbReference type="PRINTS" id="PR00367">
    <property type="entry name" value="ETHRSPELEMNT"/>
</dbReference>
<gene>
    <name evidence="10" type="primary">LOC101505899</name>
</gene>
<reference evidence="9" key="1">
    <citation type="journal article" date="2013" name="Nat. Biotechnol.">
        <title>Draft genome sequence of chickpea (Cicer arietinum) provides a resource for trait improvement.</title>
        <authorList>
            <person name="Varshney R.K."/>
            <person name="Song C."/>
            <person name="Saxena R.K."/>
            <person name="Azam S."/>
            <person name="Yu S."/>
            <person name="Sharpe A.G."/>
            <person name="Cannon S."/>
            <person name="Baek J."/>
            <person name="Rosen B.D."/>
            <person name="Tar'an B."/>
            <person name="Millan T."/>
            <person name="Zhang X."/>
            <person name="Ramsay L.D."/>
            <person name="Iwata A."/>
            <person name="Wang Y."/>
            <person name="Nelson W."/>
            <person name="Farmer A.D."/>
            <person name="Gaur P.M."/>
            <person name="Soderlund C."/>
            <person name="Penmetsa R.V."/>
            <person name="Xu C."/>
            <person name="Bharti A.K."/>
            <person name="He W."/>
            <person name="Winter P."/>
            <person name="Zhao S."/>
            <person name="Hane J.K."/>
            <person name="Carrasquilla-Garcia N."/>
            <person name="Condie J.A."/>
            <person name="Upadhyaya H.D."/>
            <person name="Luo M.C."/>
            <person name="Thudi M."/>
            <person name="Gowda C.L."/>
            <person name="Singh N.P."/>
            <person name="Lichtenzveig J."/>
            <person name="Gali K.K."/>
            <person name="Rubio J."/>
            <person name="Nadarajan N."/>
            <person name="Dolezel J."/>
            <person name="Bansal K.C."/>
            <person name="Xu X."/>
            <person name="Edwards D."/>
            <person name="Zhang G."/>
            <person name="Kahl G."/>
            <person name="Gil J."/>
            <person name="Singh K.B."/>
            <person name="Datta S.K."/>
            <person name="Jackson S.A."/>
            <person name="Wang J."/>
            <person name="Cook D.R."/>
        </authorList>
    </citation>
    <scope>NUCLEOTIDE SEQUENCE [LARGE SCALE GENOMIC DNA]</scope>
    <source>
        <strain evidence="9">cv. CDC Frontier</strain>
    </source>
</reference>
<keyword evidence="9" id="KW-1185">Reference proteome</keyword>
<dbReference type="InterPro" id="IPR016177">
    <property type="entry name" value="DNA-bd_dom_sf"/>
</dbReference>
<dbReference type="PANTHER" id="PTHR31190">
    <property type="entry name" value="DNA-BINDING DOMAIN"/>
    <property type="match status" value="1"/>
</dbReference>
<dbReference type="Proteomes" id="UP000087171">
    <property type="component" value="Chromosome Ca6"/>
</dbReference>
<dbReference type="PaxDb" id="3827-XP_004503984.1"/>
<protein>
    <submittedName>
        <fullName evidence="10">Ethylene-responsive transcription factor ABR1-like</fullName>
    </submittedName>
</protein>
<dbReference type="GO" id="GO:0003700">
    <property type="term" value="F:DNA-binding transcription factor activity"/>
    <property type="evidence" value="ECO:0007669"/>
    <property type="project" value="InterPro"/>
</dbReference>